<sequence length="187" mass="19539">MALLFPIRSGGGGERTPIKIGPTYLDGVVGVSERGGMNAPTKRTEVGYSYTSKVRAEPVSVSIEAYVEPTTYGQLTDLRDADRPVPVTVGFVSLGASKVDDIRVEQTATRTSHYKVTIDVTQVHEAKSGTATLVIDASSGDSGSGSTHAGSAALKEPTLVRSQDKATSGGPGGDHPKTDQVMSWLGF</sequence>
<dbReference type="Proteomes" id="UP000509750">
    <property type="component" value="Plasmid unnamed3"/>
</dbReference>
<dbReference type="GeneID" id="56031483"/>
<reference evidence="2 3" key="1">
    <citation type="submission" date="2020-07" db="EMBL/GenBank/DDBJ databases">
        <title>Gai3-2, isolated from salt lake.</title>
        <authorList>
            <person name="Cui H."/>
            <person name="Shi X."/>
        </authorList>
    </citation>
    <scope>NUCLEOTIDE SEQUENCE [LARGE SCALE GENOMIC DNA]</scope>
    <source>
        <strain evidence="2 3">Gai3-2</strain>
        <plasmid evidence="2 3">unnamed3</plasmid>
    </source>
</reference>
<evidence type="ECO:0000313" key="3">
    <source>
        <dbReference type="Proteomes" id="UP000509750"/>
    </source>
</evidence>
<feature type="compositionally biased region" description="Low complexity" evidence="1">
    <location>
        <begin position="138"/>
        <end position="153"/>
    </location>
</feature>
<evidence type="ECO:0000256" key="1">
    <source>
        <dbReference type="SAM" id="MobiDB-lite"/>
    </source>
</evidence>
<keyword evidence="2" id="KW-0614">Plasmid</keyword>
<name>A0A7D5KQD7_9EURY</name>
<dbReference type="RefSeq" id="WP_179171756.1">
    <property type="nucleotide sequence ID" value="NZ_CP058532.1"/>
</dbReference>
<keyword evidence="3" id="KW-1185">Reference proteome</keyword>
<protein>
    <submittedName>
        <fullName evidence="2">Uncharacterized protein</fullName>
    </submittedName>
</protein>
<accession>A0A7D5KQD7</accession>
<dbReference type="AlphaFoldDB" id="A0A7D5KQD7"/>
<feature type="region of interest" description="Disordered" evidence="1">
    <location>
        <begin position="138"/>
        <end position="187"/>
    </location>
</feature>
<dbReference type="OrthoDB" id="377254at2157"/>
<dbReference type="EMBL" id="CP058532">
    <property type="protein sequence ID" value="QLG30182.1"/>
    <property type="molecule type" value="Genomic_DNA"/>
</dbReference>
<geneLocation type="plasmid" evidence="2 3">
    <name>unnamed3</name>
</geneLocation>
<evidence type="ECO:0000313" key="2">
    <source>
        <dbReference type="EMBL" id="QLG30182.1"/>
    </source>
</evidence>
<dbReference type="KEGG" id="halg:HUG10_21580"/>
<proteinExistence type="predicted"/>
<gene>
    <name evidence="2" type="ORF">HUG10_21580</name>
</gene>
<organism evidence="2 3">
    <name type="scientific">Halorarum halophilum</name>
    <dbReference type="NCBI Taxonomy" id="2743090"/>
    <lineage>
        <taxon>Archaea</taxon>
        <taxon>Methanobacteriati</taxon>
        <taxon>Methanobacteriota</taxon>
        <taxon>Stenosarchaea group</taxon>
        <taxon>Halobacteria</taxon>
        <taxon>Halobacteriales</taxon>
        <taxon>Haloferacaceae</taxon>
        <taxon>Halorarum</taxon>
    </lineage>
</organism>